<evidence type="ECO:0000256" key="2">
    <source>
        <dbReference type="SAM" id="SignalP"/>
    </source>
</evidence>
<dbReference type="KEGG" id="vhy:G7082_08435"/>
<dbReference type="EMBL" id="CP049887">
    <property type="protein sequence ID" value="QIL48524.1"/>
    <property type="molecule type" value="Genomic_DNA"/>
</dbReference>
<gene>
    <name evidence="3" type="ORF">G7082_08435</name>
</gene>
<dbReference type="PROSITE" id="PS51257">
    <property type="entry name" value="PROKAR_LIPOPROTEIN"/>
    <property type="match status" value="1"/>
</dbReference>
<sequence length="255" mass="28196">MSNKQAINSLLATLVLLLVTACGNNKSDENKSISSSSNVVSQMTTTTKNNEETNSTSISPTETTTESSSSKIQQRKYSFEEQKSISKEFINWASERAKIGGMAVNGAYFTHGASGRGDWYAIVPDNNYVLIQRQDPSMEISKDTYLANSIGGVVFYYSKYGTTGLSDEINDRENNPSTATGFSQVADLDKPIVKYMLADNGVVYEYSSKGSFSDGFYVTDDDGDFDYWPGEQRPFIISEDQDAQSKLQSILEKYN</sequence>
<accession>A0A6G8ATY6</accession>
<feature type="compositionally biased region" description="Low complexity" evidence="1">
    <location>
        <begin position="32"/>
        <end position="70"/>
    </location>
</feature>
<dbReference type="RefSeq" id="WP_166034663.1">
    <property type="nucleotide sequence ID" value="NZ_CP049887.1"/>
</dbReference>
<evidence type="ECO:0000313" key="3">
    <source>
        <dbReference type="EMBL" id="QIL48524.1"/>
    </source>
</evidence>
<protein>
    <recommendedName>
        <fullName evidence="5">Lipoprotein</fullName>
    </recommendedName>
</protein>
<keyword evidence="2" id="KW-0732">Signal</keyword>
<proteinExistence type="predicted"/>
<organism evidence="3 4">
    <name type="scientific">Vagococcus hydrophili</name>
    <dbReference type="NCBI Taxonomy" id="2714947"/>
    <lineage>
        <taxon>Bacteria</taxon>
        <taxon>Bacillati</taxon>
        <taxon>Bacillota</taxon>
        <taxon>Bacilli</taxon>
        <taxon>Lactobacillales</taxon>
        <taxon>Enterococcaceae</taxon>
        <taxon>Vagococcus</taxon>
    </lineage>
</organism>
<evidence type="ECO:0000256" key="1">
    <source>
        <dbReference type="SAM" id="MobiDB-lite"/>
    </source>
</evidence>
<dbReference type="Proteomes" id="UP000501747">
    <property type="component" value="Chromosome"/>
</dbReference>
<feature type="region of interest" description="Disordered" evidence="1">
    <location>
        <begin position="27"/>
        <end position="75"/>
    </location>
</feature>
<evidence type="ECO:0000313" key="4">
    <source>
        <dbReference type="Proteomes" id="UP000501747"/>
    </source>
</evidence>
<name>A0A6G8ATY6_9ENTE</name>
<feature type="chain" id="PRO_5026319024" description="Lipoprotein" evidence="2">
    <location>
        <begin position="28"/>
        <end position="255"/>
    </location>
</feature>
<keyword evidence="4" id="KW-1185">Reference proteome</keyword>
<feature type="signal peptide" evidence="2">
    <location>
        <begin position="1"/>
        <end position="27"/>
    </location>
</feature>
<dbReference type="AlphaFoldDB" id="A0A6G8ATY6"/>
<evidence type="ECO:0008006" key="5">
    <source>
        <dbReference type="Google" id="ProtNLM"/>
    </source>
</evidence>
<reference evidence="3 4" key="1">
    <citation type="submission" date="2020-03" db="EMBL/GenBank/DDBJ databases">
        <title>Vagococcus sp. nov., isolated from beetles.</title>
        <authorList>
            <person name="Hyun D.-W."/>
            <person name="Bae J.-W."/>
        </authorList>
    </citation>
    <scope>NUCLEOTIDE SEQUENCE [LARGE SCALE GENOMIC DNA]</scope>
    <source>
        <strain evidence="3 4">HDW17B</strain>
    </source>
</reference>